<dbReference type="GO" id="GO:0005524">
    <property type="term" value="F:ATP binding"/>
    <property type="evidence" value="ECO:0007669"/>
    <property type="project" value="UniProtKB-UniRule"/>
</dbReference>
<dbReference type="CDD" id="cd01171">
    <property type="entry name" value="YXKO-related"/>
    <property type="match status" value="1"/>
</dbReference>
<dbReference type="Gene3D" id="3.40.1190.20">
    <property type="match status" value="1"/>
</dbReference>
<comment type="catalytic activity">
    <reaction evidence="1 18">
        <text>(6R)-NADHX = (6S)-NADHX</text>
        <dbReference type="Rhea" id="RHEA:32215"/>
        <dbReference type="ChEBI" id="CHEBI:64074"/>
        <dbReference type="ChEBI" id="CHEBI:64075"/>
        <dbReference type="EC" id="5.1.99.6"/>
    </reaction>
</comment>
<gene>
    <name evidence="21" type="primary">nnr</name>
    <name evidence="17" type="synonym">nnrD</name>
    <name evidence="21" type="ORF">McpAg1_06310</name>
</gene>
<accession>A0AAE4S9R0</accession>
<evidence type="ECO:0000313" key="22">
    <source>
        <dbReference type="Proteomes" id="UP001273136"/>
    </source>
</evidence>
<dbReference type="AlphaFoldDB" id="A0AAE4S9R0"/>
<proteinExistence type="inferred from homology"/>
<evidence type="ECO:0000256" key="4">
    <source>
        <dbReference type="ARBA" id="ARBA00009524"/>
    </source>
</evidence>
<dbReference type="InterPro" id="IPR030677">
    <property type="entry name" value="Nnr"/>
</dbReference>
<keyword evidence="7 17" id="KW-0067">ATP-binding</keyword>
<dbReference type="EC" id="4.2.1.136" evidence="17"/>
<comment type="subunit">
    <text evidence="17">Homotetramer.</text>
</comment>
<evidence type="ECO:0000256" key="13">
    <source>
        <dbReference type="ARBA" id="ARBA00023268"/>
    </source>
</evidence>
<dbReference type="GO" id="GO:0052855">
    <property type="term" value="F:ADP-dependent NAD(P)H-hydrate dehydratase activity"/>
    <property type="evidence" value="ECO:0007669"/>
    <property type="project" value="UniProtKB-UniRule"/>
</dbReference>
<comment type="function">
    <text evidence="14 18">Bifunctional enzyme that catalyzes the epimerization of the S- and R-forms of NAD(P)HX and the dehydration of the S-form of NAD(P)HX at the expense of ADP, which is converted to AMP. This allows the repair of both epimers of NAD(P)HX, a damaged form of NAD(P)H that is a result of enzymatic or heat-dependent hydration.</text>
</comment>
<dbReference type="SUPFAM" id="SSF53613">
    <property type="entry name" value="Ribokinase-like"/>
    <property type="match status" value="1"/>
</dbReference>
<comment type="cofactor">
    <cofactor evidence="17">
        <name>Mg(2+)</name>
        <dbReference type="ChEBI" id="CHEBI:18420"/>
    </cofactor>
</comment>
<evidence type="ECO:0000256" key="9">
    <source>
        <dbReference type="ARBA" id="ARBA00022958"/>
    </source>
</evidence>
<comment type="similarity">
    <text evidence="17">Belongs to the NnrD/CARKD family.</text>
</comment>
<evidence type="ECO:0000256" key="1">
    <source>
        <dbReference type="ARBA" id="ARBA00000013"/>
    </source>
</evidence>
<feature type="domain" description="YjeF N-terminal" evidence="20">
    <location>
        <begin position="18"/>
        <end position="192"/>
    </location>
</feature>
<feature type="binding site" evidence="17">
    <location>
        <position position="228"/>
    </location>
    <ligand>
        <name>(6S)-NADPHX</name>
        <dbReference type="ChEBI" id="CHEBI:64076"/>
    </ligand>
</feature>
<dbReference type="EMBL" id="JAWDKA010000003">
    <property type="protein sequence ID" value="MDV0441441.1"/>
    <property type="molecule type" value="Genomic_DNA"/>
</dbReference>
<evidence type="ECO:0000256" key="15">
    <source>
        <dbReference type="ARBA" id="ARBA00048238"/>
    </source>
</evidence>
<evidence type="ECO:0000256" key="7">
    <source>
        <dbReference type="ARBA" id="ARBA00022840"/>
    </source>
</evidence>
<keyword evidence="11 18" id="KW-0413">Isomerase</keyword>
<evidence type="ECO:0000256" key="5">
    <source>
        <dbReference type="ARBA" id="ARBA00022723"/>
    </source>
</evidence>
<evidence type="ECO:0000256" key="10">
    <source>
        <dbReference type="ARBA" id="ARBA00023027"/>
    </source>
</evidence>
<keyword evidence="6 17" id="KW-0547">Nucleotide-binding</keyword>
<keyword evidence="9 18" id="KW-0630">Potassium</keyword>
<keyword evidence="13" id="KW-0511">Multifunctional enzyme</keyword>
<evidence type="ECO:0000256" key="3">
    <source>
        <dbReference type="ARBA" id="ARBA00006001"/>
    </source>
</evidence>
<keyword evidence="12 17" id="KW-0456">Lyase</keyword>
<keyword evidence="10 17" id="KW-0520">NAD</keyword>
<evidence type="ECO:0000256" key="17">
    <source>
        <dbReference type="HAMAP-Rule" id="MF_01965"/>
    </source>
</evidence>
<evidence type="ECO:0000256" key="16">
    <source>
        <dbReference type="ARBA" id="ARBA00049209"/>
    </source>
</evidence>
<dbReference type="InterPro" id="IPR029056">
    <property type="entry name" value="Ribokinase-like"/>
</dbReference>
<dbReference type="PROSITE" id="PS51383">
    <property type="entry name" value="YJEF_C_3"/>
    <property type="match status" value="1"/>
</dbReference>
<dbReference type="Pfam" id="PF03853">
    <property type="entry name" value="YjeF_N"/>
    <property type="match status" value="1"/>
</dbReference>
<evidence type="ECO:0000256" key="11">
    <source>
        <dbReference type="ARBA" id="ARBA00023235"/>
    </source>
</evidence>
<comment type="similarity">
    <text evidence="4 18">In the C-terminal section; belongs to the NnrD/CARKD family.</text>
</comment>
<feature type="domain" description="YjeF C-terminal" evidence="19">
    <location>
        <begin position="194"/>
        <end position="457"/>
    </location>
</feature>
<comment type="function">
    <text evidence="17">Catalyzes the dehydration of the S-form of NAD(P)HX at the expense of ADP, which is converted to AMP. Together with NAD(P)HX epimerase, which catalyzes the epimerization of the S- and R-forms, the enzyme allows the repair of both epimers of NAD(P)HX, a damaged form of NAD(P)H that is a result of enzymatic or heat-dependent hydration.</text>
</comment>
<evidence type="ECO:0000256" key="2">
    <source>
        <dbReference type="ARBA" id="ARBA00000909"/>
    </source>
</evidence>
<evidence type="ECO:0000259" key="19">
    <source>
        <dbReference type="PROSITE" id="PS51383"/>
    </source>
</evidence>
<comment type="catalytic activity">
    <reaction evidence="15 17 18">
        <text>(6S)-NADHX + ADP = AMP + phosphate + NADH + H(+)</text>
        <dbReference type="Rhea" id="RHEA:32223"/>
        <dbReference type="ChEBI" id="CHEBI:15378"/>
        <dbReference type="ChEBI" id="CHEBI:43474"/>
        <dbReference type="ChEBI" id="CHEBI:57945"/>
        <dbReference type="ChEBI" id="CHEBI:64074"/>
        <dbReference type="ChEBI" id="CHEBI:456215"/>
        <dbReference type="ChEBI" id="CHEBI:456216"/>
        <dbReference type="EC" id="4.2.1.136"/>
    </reaction>
</comment>
<dbReference type="GO" id="GO:0052856">
    <property type="term" value="F:NAD(P)HX epimerase activity"/>
    <property type="evidence" value="ECO:0007669"/>
    <property type="project" value="UniProtKB-EC"/>
</dbReference>
<dbReference type="PROSITE" id="PS51385">
    <property type="entry name" value="YJEF_N"/>
    <property type="match status" value="1"/>
</dbReference>
<dbReference type="RefSeq" id="WP_338093841.1">
    <property type="nucleotide sequence ID" value="NZ_JAWDKA010000003.1"/>
</dbReference>
<comment type="caution">
    <text evidence="21">The sequence shown here is derived from an EMBL/GenBank/DDBJ whole genome shotgun (WGS) entry which is preliminary data.</text>
</comment>
<feature type="binding site" evidence="17">
    <location>
        <position position="400"/>
    </location>
    <ligand>
        <name>(6S)-NADPHX</name>
        <dbReference type="ChEBI" id="CHEBI:64076"/>
    </ligand>
</feature>
<feature type="binding site" evidence="17">
    <location>
        <position position="399"/>
    </location>
    <ligand>
        <name>AMP</name>
        <dbReference type="ChEBI" id="CHEBI:456215"/>
    </ligand>
</feature>
<comment type="cofactor">
    <cofactor evidence="18">
        <name>K(+)</name>
        <dbReference type="ChEBI" id="CHEBI:29103"/>
    </cofactor>
    <text evidence="18">Binds 1 potassium ion per subunit.</text>
</comment>
<feature type="binding site" evidence="17">
    <location>
        <position position="334"/>
    </location>
    <ligand>
        <name>(6S)-NADPHX</name>
        <dbReference type="ChEBI" id="CHEBI:64076"/>
    </ligand>
</feature>
<dbReference type="InterPro" id="IPR000631">
    <property type="entry name" value="CARKD"/>
</dbReference>
<dbReference type="GO" id="GO:0110051">
    <property type="term" value="P:metabolite repair"/>
    <property type="evidence" value="ECO:0007669"/>
    <property type="project" value="TreeGrafter"/>
</dbReference>
<comment type="caution">
    <text evidence="17">Lacks conserved residue(s) required for the propagation of feature annotation.</text>
</comment>
<dbReference type="PIRSF" id="PIRSF017184">
    <property type="entry name" value="Nnr"/>
    <property type="match status" value="1"/>
</dbReference>
<comment type="catalytic activity">
    <reaction evidence="16 17 18">
        <text>(6S)-NADPHX + ADP = AMP + phosphate + NADPH + H(+)</text>
        <dbReference type="Rhea" id="RHEA:32235"/>
        <dbReference type="ChEBI" id="CHEBI:15378"/>
        <dbReference type="ChEBI" id="CHEBI:43474"/>
        <dbReference type="ChEBI" id="CHEBI:57783"/>
        <dbReference type="ChEBI" id="CHEBI:64076"/>
        <dbReference type="ChEBI" id="CHEBI:456215"/>
        <dbReference type="ChEBI" id="CHEBI:456216"/>
        <dbReference type="EC" id="4.2.1.136"/>
    </reaction>
</comment>
<dbReference type="HAMAP" id="MF_01965">
    <property type="entry name" value="NADHX_dehydratase"/>
    <property type="match status" value="1"/>
</dbReference>
<evidence type="ECO:0000256" key="12">
    <source>
        <dbReference type="ARBA" id="ARBA00023239"/>
    </source>
</evidence>
<sequence length="458" mass="46765">MRELLSFGLSGIVSADTMRVVDRNTDGCGVSAMQRMESAGAALAFAVRKENPSRVAILCGPGNNGGDGLCAARHLSADTDVMVYCCGEPKTVESRVQYAALAGCPVTIFSEPPPEIFSADVIVDALFGTGARLPLREPYAGLVSRMNTSGARIIACDVPTPGGRADRVVAFHLAKTPGAEVYGIGIPLAAEVFCGEGDLLLIPEKSAGSHKGSGGTVLVVGGGPYQGAPFLAGVAALRAGADIVRVASPSDGFMPDIIHERLSGNHVSKEHREHLVSLAEKSDAVVCGPGLGTASDSLSVCFDVVAAARKAVVDADLIRNPLPHARDGTIYTPHAGEFARIAGAAVPAGLFERGSAVRAAAAAANATIILKGPIDTISDGTRVRFNKTGAPGMTTGGTGDVLAGCTGGLLARMKPFEAACAAVYATGLAGGIADDEAGDGLLATDLLRHLAHTLYREE</sequence>
<dbReference type="InterPro" id="IPR004443">
    <property type="entry name" value="YjeF_N_dom"/>
</dbReference>
<evidence type="ECO:0000256" key="18">
    <source>
        <dbReference type="PIRNR" id="PIRNR017184"/>
    </source>
</evidence>
<protein>
    <recommendedName>
        <fullName evidence="17">ADP-dependent (S)-NAD(P)H-hydrate dehydratase</fullName>
        <ecNumber evidence="17">4.2.1.136</ecNumber>
    </recommendedName>
    <alternativeName>
        <fullName evidence="17">ADP-dependent NAD(P)HX dehydratase</fullName>
    </alternativeName>
</protein>
<evidence type="ECO:0000256" key="14">
    <source>
        <dbReference type="ARBA" id="ARBA00025153"/>
    </source>
</evidence>
<dbReference type="InterPro" id="IPR036652">
    <property type="entry name" value="YjeF_N_dom_sf"/>
</dbReference>
<organism evidence="21 22">
    <name type="scientific">Methanorbis furvi</name>
    <dbReference type="NCBI Taxonomy" id="3028299"/>
    <lineage>
        <taxon>Archaea</taxon>
        <taxon>Methanobacteriati</taxon>
        <taxon>Methanobacteriota</taxon>
        <taxon>Stenosarchaea group</taxon>
        <taxon>Methanomicrobia</taxon>
        <taxon>Methanomicrobiales</taxon>
        <taxon>Methanocorpusculaceae</taxon>
        <taxon>Methanorbis</taxon>
    </lineage>
</organism>
<dbReference type="GO" id="GO:0046496">
    <property type="term" value="P:nicotinamide nucleotide metabolic process"/>
    <property type="evidence" value="ECO:0007669"/>
    <property type="project" value="UniProtKB-UniRule"/>
</dbReference>
<evidence type="ECO:0000259" key="20">
    <source>
        <dbReference type="PROSITE" id="PS51385"/>
    </source>
</evidence>
<keyword evidence="22" id="KW-1185">Reference proteome</keyword>
<dbReference type="SUPFAM" id="SSF64153">
    <property type="entry name" value="YjeF N-terminal domain-like"/>
    <property type="match status" value="1"/>
</dbReference>
<evidence type="ECO:0000313" key="21">
    <source>
        <dbReference type="EMBL" id="MDV0441441.1"/>
    </source>
</evidence>
<keyword evidence="5 18" id="KW-0479">Metal-binding</keyword>
<dbReference type="PANTHER" id="PTHR12592:SF0">
    <property type="entry name" value="ATP-DEPENDENT (S)-NAD(P)H-HYDRATE DEHYDRATASE"/>
    <property type="match status" value="1"/>
</dbReference>
<name>A0AAE4S9R0_9EURY</name>
<evidence type="ECO:0000256" key="6">
    <source>
        <dbReference type="ARBA" id="ARBA00022741"/>
    </source>
</evidence>
<feature type="binding site" evidence="17">
    <location>
        <position position="290"/>
    </location>
    <ligand>
        <name>(6S)-NADPHX</name>
        <dbReference type="ChEBI" id="CHEBI:64076"/>
    </ligand>
</feature>
<dbReference type="GO" id="GO:0046872">
    <property type="term" value="F:metal ion binding"/>
    <property type="evidence" value="ECO:0007669"/>
    <property type="project" value="UniProtKB-UniRule"/>
</dbReference>
<evidence type="ECO:0000256" key="8">
    <source>
        <dbReference type="ARBA" id="ARBA00022857"/>
    </source>
</evidence>
<comment type="similarity">
    <text evidence="3 18">In the N-terminal section; belongs to the NnrE/AIBP family.</text>
</comment>
<dbReference type="NCBIfam" id="TIGR00196">
    <property type="entry name" value="yjeF_cterm"/>
    <property type="match status" value="1"/>
</dbReference>
<dbReference type="Proteomes" id="UP001273136">
    <property type="component" value="Unassembled WGS sequence"/>
</dbReference>
<dbReference type="Pfam" id="PF01256">
    <property type="entry name" value="Carb_kinase"/>
    <property type="match status" value="1"/>
</dbReference>
<dbReference type="Gene3D" id="3.40.50.10260">
    <property type="entry name" value="YjeF N-terminal domain"/>
    <property type="match status" value="1"/>
</dbReference>
<comment type="catalytic activity">
    <reaction evidence="2 18">
        <text>(6R)-NADPHX = (6S)-NADPHX</text>
        <dbReference type="Rhea" id="RHEA:32227"/>
        <dbReference type="ChEBI" id="CHEBI:64076"/>
        <dbReference type="ChEBI" id="CHEBI:64077"/>
        <dbReference type="EC" id="5.1.99.6"/>
    </reaction>
</comment>
<dbReference type="PANTHER" id="PTHR12592">
    <property type="entry name" value="ATP-DEPENDENT (S)-NAD(P)H-HYDRATE DEHYDRATASE FAMILY MEMBER"/>
    <property type="match status" value="1"/>
</dbReference>
<keyword evidence="8 17" id="KW-0521">NADP</keyword>
<dbReference type="NCBIfam" id="TIGR00197">
    <property type="entry name" value="yjeF_nterm"/>
    <property type="match status" value="1"/>
</dbReference>
<reference evidence="21" key="1">
    <citation type="submission" date="2023-06" db="EMBL/GenBank/DDBJ databases">
        <title>Genome sequence of Methancorpusculaceae sp. Ag1.</title>
        <authorList>
            <person name="Protasov E."/>
            <person name="Platt K."/>
            <person name="Poehlein A."/>
            <person name="Daniel R."/>
            <person name="Brune A."/>
        </authorList>
    </citation>
    <scope>NUCLEOTIDE SEQUENCE</scope>
    <source>
        <strain evidence="21">Ag1</strain>
    </source>
</reference>